<evidence type="ECO:0000259" key="11">
    <source>
        <dbReference type="PROSITE" id="PS50835"/>
    </source>
</evidence>
<sequence length="298" mass="33185">MERKLFLRLVFLFAVCLARSHASGSDERTSLHANKTQPRSTPDQKPAESRNEVIELGTTVTLNCTSRKIAWKDMIFVIWKINLKGKECRIAVAQNDSDYDSCQDGKKLTHTAEGSYHLIIPNFTLQDEGNYTCDTSYTSGGSMDVITVSAWARPHLSGWLEYQNGRTVAVCEATGKPQASILWKTLWNASLPITQATESAGQVSTVISRLHVPQHASHRNITCVATVKDLKTQFSNFTFRDAHISWPIILVGVCATCSIVALLTGLYIMRKNLMPLSIFRKICCKPDIPAPSEEKPQQ</sequence>
<dbReference type="GO" id="GO:0038023">
    <property type="term" value="F:signaling receptor activity"/>
    <property type="evidence" value="ECO:0007669"/>
    <property type="project" value="InterPro"/>
</dbReference>
<dbReference type="Pfam" id="PF07686">
    <property type="entry name" value="V-set"/>
    <property type="match status" value="1"/>
</dbReference>
<keyword evidence="4 9" id="KW-1133">Transmembrane helix</keyword>
<evidence type="ECO:0000256" key="7">
    <source>
        <dbReference type="ARBA" id="ARBA00023180"/>
    </source>
</evidence>
<dbReference type="GO" id="GO:0150077">
    <property type="term" value="P:regulation of neuroinflammatory response"/>
    <property type="evidence" value="ECO:0007669"/>
    <property type="project" value="InterPro"/>
</dbReference>
<gene>
    <name evidence="12" type="ORF">DAT39_010982</name>
</gene>
<feature type="region of interest" description="Disordered" evidence="8">
    <location>
        <begin position="27"/>
        <end position="51"/>
    </location>
</feature>
<evidence type="ECO:0000256" key="8">
    <source>
        <dbReference type="SAM" id="MobiDB-lite"/>
    </source>
</evidence>
<proteinExistence type="inferred from homology"/>
<evidence type="ECO:0000256" key="10">
    <source>
        <dbReference type="SAM" id="SignalP"/>
    </source>
</evidence>
<dbReference type="InterPro" id="IPR013106">
    <property type="entry name" value="Ig_V-set"/>
</dbReference>
<keyword evidence="5 9" id="KW-0472">Membrane</keyword>
<evidence type="ECO:0000313" key="13">
    <source>
        <dbReference type="Proteomes" id="UP000727407"/>
    </source>
</evidence>
<evidence type="ECO:0000313" key="12">
    <source>
        <dbReference type="EMBL" id="KAF5899302.1"/>
    </source>
</evidence>
<reference evidence="12" key="1">
    <citation type="submission" date="2020-07" db="EMBL/GenBank/DDBJ databases">
        <title>Clarias magur genome sequencing, assembly and annotation.</title>
        <authorList>
            <person name="Kushwaha B."/>
            <person name="Kumar R."/>
            <person name="Das P."/>
            <person name="Joshi C.G."/>
            <person name="Kumar D."/>
            <person name="Nagpure N.S."/>
            <person name="Pandey M."/>
            <person name="Agarwal S."/>
            <person name="Srivastava S."/>
            <person name="Singh M."/>
            <person name="Sahoo L."/>
            <person name="Jayasankar P."/>
            <person name="Meher P.K."/>
            <person name="Koringa P.G."/>
            <person name="Iquebal M.A."/>
            <person name="Das S.P."/>
            <person name="Bit A."/>
            <person name="Patnaik S."/>
            <person name="Patel N."/>
            <person name="Shah T.M."/>
            <person name="Hinsu A."/>
            <person name="Jena J.K."/>
        </authorList>
    </citation>
    <scope>NUCLEOTIDE SEQUENCE</scope>
    <source>
        <strain evidence="12">CIFAMagur01</strain>
        <tissue evidence="12">Testis</tissue>
    </source>
</reference>
<dbReference type="Proteomes" id="UP000727407">
    <property type="component" value="Unassembled WGS sequence"/>
</dbReference>
<protein>
    <submittedName>
        <fullName evidence="12">Cell surface glycoprotein</fullName>
    </submittedName>
</protein>
<dbReference type="Gene3D" id="2.60.40.10">
    <property type="entry name" value="Immunoglobulins"/>
    <property type="match status" value="2"/>
</dbReference>
<evidence type="ECO:0000256" key="2">
    <source>
        <dbReference type="ARBA" id="ARBA00008215"/>
    </source>
</evidence>
<dbReference type="GO" id="GO:0009986">
    <property type="term" value="C:cell surface"/>
    <property type="evidence" value="ECO:0007669"/>
    <property type="project" value="UniProtKB-ARBA"/>
</dbReference>
<dbReference type="OrthoDB" id="8915654at2759"/>
<dbReference type="PROSITE" id="PS50835">
    <property type="entry name" value="IG_LIKE"/>
    <property type="match status" value="1"/>
</dbReference>
<dbReference type="InterPro" id="IPR013783">
    <property type="entry name" value="Ig-like_fold"/>
</dbReference>
<evidence type="ECO:0000256" key="9">
    <source>
        <dbReference type="SAM" id="Phobius"/>
    </source>
</evidence>
<feature type="signal peptide" evidence="10">
    <location>
        <begin position="1"/>
        <end position="22"/>
    </location>
</feature>
<dbReference type="InterPro" id="IPR007110">
    <property type="entry name" value="Ig-like_dom"/>
</dbReference>
<comment type="caution">
    <text evidence="12">The sequence shown here is derived from an EMBL/GenBank/DDBJ whole genome shotgun (WGS) entry which is preliminary data.</text>
</comment>
<dbReference type="SUPFAM" id="SSF48726">
    <property type="entry name" value="Immunoglobulin"/>
    <property type="match status" value="1"/>
</dbReference>
<accession>A0A8J4UMU8</accession>
<keyword evidence="10" id="KW-0732">Signal</keyword>
<keyword evidence="3 9" id="KW-0812">Transmembrane</keyword>
<feature type="compositionally biased region" description="Polar residues" evidence="8">
    <location>
        <begin position="31"/>
        <end position="43"/>
    </location>
</feature>
<evidence type="ECO:0000256" key="6">
    <source>
        <dbReference type="ARBA" id="ARBA00023157"/>
    </source>
</evidence>
<dbReference type="PANTHER" id="PTHR21462">
    <property type="entry name" value="CELL SURFACE GLYCOPROTEIN OX2 RECEPTOR PRECURSOR"/>
    <property type="match status" value="1"/>
</dbReference>
<keyword evidence="13" id="KW-1185">Reference proteome</keyword>
<feature type="chain" id="PRO_5035214855" evidence="10">
    <location>
        <begin position="23"/>
        <end position="298"/>
    </location>
</feature>
<dbReference type="InterPro" id="IPR003599">
    <property type="entry name" value="Ig_sub"/>
</dbReference>
<keyword evidence="7" id="KW-0325">Glycoprotein</keyword>
<evidence type="ECO:0000256" key="3">
    <source>
        <dbReference type="ARBA" id="ARBA00022692"/>
    </source>
</evidence>
<dbReference type="SMART" id="SM00409">
    <property type="entry name" value="IG"/>
    <property type="match status" value="1"/>
</dbReference>
<dbReference type="AlphaFoldDB" id="A0A8J4UMU8"/>
<dbReference type="PANTHER" id="PTHR21462:SF2">
    <property type="entry name" value="CELL SURFACE GLYCOPROTEIN CD200 RECEPTOR 2"/>
    <property type="match status" value="1"/>
</dbReference>
<feature type="non-terminal residue" evidence="12">
    <location>
        <position position="298"/>
    </location>
</feature>
<organism evidence="12 13">
    <name type="scientific">Clarias magur</name>
    <name type="common">Asian catfish</name>
    <name type="synonym">Macropteronotus magur</name>
    <dbReference type="NCBI Taxonomy" id="1594786"/>
    <lineage>
        <taxon>Eukaryota</taxon>
        <taxon>Metazoa</taxon>
        <taxon>Chordata</taxon>
        <taxon>Craniata</taxon>
        <taxon>Vertebrata</taxon>
        <taxon>Euteleostomi</taxon>
        <taxon>Actinopterygii</taxon>
        <taxon>Neopterygii</taxon>
        <taxon>Teleostei</taxon>
        <taxon>Ostariophysi</taxon>
        <taxon>Siluriformes</taxon>
        <taxon>Clariidae</taxon>
        <taxon>Clarias</taxon>
    </lineage>
</organism>
<feature type="domain" description="Ig-like" evidence="11">
    <location>
        <begin position="38"/>
        <end position="149"/>
    </location>
</feature>
<dbReference type="GO" id="GO:0016020">
    <property type="term" value="C:membrane"/>
    <property type="evidence" value="ECO:0007669"/>
    <property type="project" value="UniProtKB-SubCell"/>
</dbReference>
<keyword evidence="6" id="KW-1015">Disulfide bond</keyword>
<comment type="similarity">
    <text evidence="2">Belongs to the CD200R family.</text>
</comment>
<dbReference type="EMBL" id="QNUK01000172">
    <property type="protein sequence ID" value="KAF5899302.1"/>
    <property type="molecule type" value="Genomic_DNA"/>
</dbReference>
<dbReference type="InterPro" id="IPR036179">
    <property type="entry name" value="Ig-like_dom_sf"/>
</dbReference>
<dbReference type="InterPro" id="IPR040012">
    <property type="entry name" value="CD200R"/>
</dbReference>
<evidence type="ECO:0000256" key="5">
    <source>
        <dbReference type="ARBA" id="ARBA00023136"/>
    </source>
</evidence>
<evidence type="ECO:0000256" key="1">
    <source>
        <dbReference type="ARBA" id="ARBA00004167"/>
    </source>
</evidence>
<name>A0A8J4UMU8_CLAMG</name>
<comment type="subcellular location">
    <subcellularLocation>
        <location evidence="1">Membrane</location>
        <topology evidence="1">Single-pass membrane protein</topology>
    </subcellularLocation>
</comment>
<evidence type="ECO:0000256" key="4">
    <source>
        <dbReference type="ARBA" id="ARBA00022989"/>
    </source>
</evidence>
<feature type="transmembrane region" description="Helical" evidence="9">
    <location>
        <begin position="244"/>
        <end position="268"/>
    </location>
</feature>